<dbReference type="EMBL" id="CATOUU010000721">
    <property type="protein sequence ID" value="CAI9944113.1"/>
    <property type="molecule type" value="Genomic_DNA"/>
</dbReference>
<reference evidence="2" key="1">
    <citation type="submission" date="2023-06" db="EMBL/GenBank/DDBJ databases">
        <authorList>
            <person name="Kurt Z."/>
        </authorList>
    </citation>
    <scope>NUCLEOTIDE SEQUENCE</scope>
</reference>
<keyword evidence="1" id="KW-0812">Transmembrane</keyword>
<organism evidence="2">
    <name type="scientific">Hexamita inflata</name>
    <dbReference type="NCBI Taxonomy" id="28002"/>
    <lineage>
        <taxon>Eukaryota</taxon>
        <taxon>Metamonada</taxon>
        <taxon>Diplomonadida</taxon>
        <taxon>Hexamitidae</taxon>
        <taxon>Hexamitinae</taxon>
        <taxon>Hexamita</taxon>
    </lineage>
</organism>
<name>A0AA86ULL6_9EUKA</name>
<sequence length="147" mass="17137">MKKQCQSSQQESYLIYLILYENQLYYNGGFQNLYGMVATISKNTSSFCFNCSQQIDFNDQLKCTETSNKYITQKNEWRLSTQSYFQDYLNNLVFSNMYVKTNYQAVGTITLILGFTILIISVSFCILQIKQTQRIIAEVKNKKVAKL</sequence>
<gene>
    <name evidence="3" type="ORF">HINF_LOCUS27012</name>
    <name evidence="2" type="ORF">HINF_LOCUS31758</name>
</gene>
<keyword evidence="1" id="KW-1133">Transmembrane helix</keyword>
<proteinExistence type="predicted"/>
<reference evidence="3 4" key="2">
    <citation type="submission" date="2024-07" db="EMBL/GenBank/DDBJ databases">
        <authorList>
            <person name="Akdeniz Z."/>
        </authorList>
    </citation>
    <scope>NUCLEOTIDE SEQUENCE [LARGE SCALE GENOMIC DNA]</scope>
</reference>
<evidence type="ECO:0000313" key="3">
    <source>
        <dbReference type="EMBL" id="CAL6019569.1"/>
    </source>
</evidence>
<comment type="caution">
    <text evidence="2">The sequence shown here is derived from an EMBL/GenBank/DDBJ whole genome shotgun (WGS) entry which is preliminary data.</text>
</comment>
<dbReference type="Proteomes" id="UP001642409">
    <property type="component" value="Unassembled WGS sequence"/>
</dbReference>
<keyword evidence="4" id="KW-1185">Reference proteome</keyword>
<evidence type="ECO:0000313" key="4">
    <source>
        <dbReference type="Proteomes" id="UP001642409"/>
    </source>
</evidence>
<evidence type="ECO:0000313" key="2">
    <source>
        <dbReference type="EMBL" id="CAI9944113.1"/>
    </source>
</evidence>
<keyword evidence="1" id="KW-0472">Membrane</keyword>
<feature type="transmembrane region" description="Helical" evidence="1">
    <location>
        <begin position="105"/>
        <end position="127"/>
    </location>
</feature>
<protein>
    <submittedName>
        <fullName evidence="3">Hypothetical_protein</fullName>
    </submittedName>
</protein>
<accession>A0AA86ULL6</accession>
<dbReference type="AlphaFoldDB" id="A0AA86ULL6"/>
<evidence type="ECO:0000256" key="1">
    <source>
        <dbReference type="SAM" id="Phobius"/>
    </source>
</evidence>
<dbReference type="EMBL" id="CAXDID020000083">
    <property type="protein sequence ID" value="CAL6019569.1"/>
    <property type="molecule type" value="Genomic_DNA"/>
</dbReference>